<organism evidence="1 2">
    <name type="scientific">Actinomadura miaoliensis</name>
    <dbReference type="NCBI Taxonomy" id="430685"/>
    <lineage>
        <taxon>Bacteria</taxon>
        <taxon>Bacillati</taxon>
        <taxon>Actinomycetota</taxon>
        <taxon>Actinomycetes</taxon>
        <taxon>Streptosporangiales</taxon>
        <taxon>Thermomonosporaceae</taxon>
        <taxon>Actinomadura</taxon>
    </lineage>
</organism>
<accession>A0ABP7VAY6</accession>
<gene>
    <name evidence="1" type="ORF">GCM10022214_16020</name>
</gene>
<dbReference type="Pfam" id="PF17784">
    <property type="entry name" value="Sulfotransfer_4"/>
    <property type="match status" value="1"/>
</dbReference>
<dbReference type="PANTHER" id="PTHR36978">
    <property type="entry name" value="P-LOOP CONTAINING NUCLEOTIDE TRIPHOSPHATE HYDROLASE"/>
    <property type="match status" value="1"/>
</dbReference>
<keyword evidence="2" id="KW-1185">Reference proteome</keyword>
<comment type="caution">
    <text evidence="1">The sequence shown here is derived from an EMBL/GenBank/DDBJ whole genome shotgun (WGS) entry which is preliminary data.</text>
</comment>
<dbReference type="EMBL" id="BAAAZG010000006">
    <property type="protein sequence ID" value="GAA4063353.1"/>
    <property type="molecule type" value="Genomic_DNA"/>
</dbReference>
<protein>
    <submittedName>
        <fullName evidence="1">Sulfotransferase family protein</fullName>
    </submittedName>
</protein>
<dbReference type="Gene3D" id="3.40.50.300">
    <property type="entry name" value="P-loop containing nucleotide triphosphate hydrolases"/>
    <property type="match status" value="1"/>
</dbReference>
<dbReference type="InterPro" id="IPR027417">
    <property type="entry name" value="P-loop_NTPase"/>
</dbReference>
<dbReference type="PANTHER" id="PTHR36978:SF4">
    <property type="entry name" value="P-LOOP CONTAINING NUCLEOSIDE TRIPHOSPHATE HYDROLASE PROTEIN"/>
    <property type="match status" value="1"/>
</dbReference>
<name>A0ABP7VAY6_9ACTN</name>
<dbReference type="RefSeq" id="WP_344943043.1">
    <property type="nucleotide sequence ID" value="NZ_BAAAZG010000006.1"/>
</dbReference>
<sequence length="233" mass="26858">MMRVIGAGFPRTGTASMKAALERLGFGPCYHMFEVMTHPDHVDRWLSAASGATPDWDRVMAGYDSCQDWPASFFWKELAETYPQAKVVLTVRDPQRWYTSFRWLSSQAAFRQIDPEEAPEAVRPSLEGMRRMRPLLERFGRETFDGWQFGTDLSEAVALDGFHRHVARVRETIPADRLLVFDVREGWEPLCRFLDVDVPDIPFPHLNERDVMEGMFQRMVREGRLPAPFTTGS</sequence>
<proteinExistence type="predicted"/>
<evidence type="ECO:0000313" key="1">
    <source>
        <dbReference type="EMBL" id="GAA4063353.1"/>
    </source>
</evidence>
<evidence type="ECO:0000313" key="2">
    <source>
        <dbReference type="Proteomes" id="UP001500683"/>
    </source>
</evidence>
<dbReference type="InterPro" id="IPR040632">
    <property type="entry name" value="Sulfotransfer_4"/>
</dbReference>
<reference evidence="2" key="1">
    <citation type="journal article" date="2019" name="Int. J. Syst. Evol. Microbiol.">
        <title>The Global Catalogue of Microorganisms (GCM) 10K type strain sequencing project: providing services to taxonomists for standard genome sequencing and annotation.</title>
        <authorList>
            <consortium name="The Broad Institute Genomics Platform"/>
            <consortium name="The Broad Institute Genome Sequencing Center for Infectious Disease"/>
            <person name="Wu L."/>
            <person name="Ma J."/>
        </authorList>
    </citation>
    <scope>NUCLEOTIDE SEQUENCE [LARGE SCALE GENOMIC DNA]</scope>
    <source>
        <strain evidence="2">JCM 16702</strain>
    </source>
</reference>
<dbReference type="Proteomes" id="UP001500683">
    <property type="component" value="Unassembled WGS sequence"/>
</dbReference>
<dbReference type="SUPFAM" id="SSF52540">
    <property type="entry name" value="P-loop containing nucleoside triphosphate hydrolases"/>
    <property type="match status" value="1"/>
</dbReference>